<comment type="caution">
    <text evidence="3">The sequence shown here is derived from an EMBL/GenBank/DDBJ whole genome shotgun (WGS) entry which is preliminary data.</text>
</comment>
<feature type="compositionally biased region" description="Basic and acidic residues" evidence="2">
    <location>
        <begin position="139"/>
        <end position="152"/>
    </location>
</feature>
<reference evidence="3" key="1">
    <citation type="submission" date="2023-06" db="EMBL/GenBank/DDBJ databases">
        <authorList>
            <consortium name="Lawrence Berkeley National Laboratory"/>
            <person name="Ahrendt S."/>
            <person name="Sahu N."/>
            <person name="Indic B."/>
            <person name="Wong-Bajracharya J."/>
            <person name="Merenyi Z."/>
            <person name="Ke H.-M."/>
            <person name="Monk M."/>
            <person name="Kocsube S."/>
            <person name="Drula E."/>
            <person name="Lipzen A."/>
            <person name="Balint B."/>
            <person name="Henrissat B."/>
            <person name="Andreopoulos B."/>
            <person name="Martin F.M."/>
            <person name="Harder C.B."/>
            <person name="Rigling D."/>
            <person name="Ford K.L."/>
            <person name="Foster G.D."/>
            <person name="Pangilinan J."/>
            <person name="Papanicolaou A."/>
            <person name="Barry K."/>
            <person name="LaButti K."/>
            <person name="Viragh M."/>
            <person name="Koriabine M."/>
            <person name="Yan M."/>
            <person name="Riley R."/>
            <person name="Champramary S."/>
            <person name="Plett K.L."/>
            <person name="Tsai I.J."/>
            <person name="Slot J."/>
            <person name="Sipos G."/>
            <person name="Plett J."/>
            <person name="Nagy L.G."/>
            <person name="Grigoriev I.V."/>
        </authorList>
    </citation>
    <scope>NUCLEOTIDE SEQUENCE</scope>
    <source>
        <strain evidence="3">HWK02</strain>
    </source>
</reference>
<name>A0AA39QGU4_9AGAR</name>
<organism evidence="3 4">
    <name type="scientific">Armillaria luteobubalina</name>
    <dbReference type="NCBI Taxonomy" id="153913"/>
    <lineage>
        <taxon>Eukaryota</taxon>
        <taxon>Fungi</taxon>
        <taxon>Dikarya</taxon>
        <taxon>Basidiomycota</taxon>
        <taxon>Agaricomycotina</taxon>
        <taxon>Agaricomycetes</taxon>
        <taxon>Agaricomycetidae</taxon>
        <taxon>Agaricales</taxon>
        <taxon>Marasmiineae</taxon>
        <taxon>Physalacriaceae</taxon>
        <taxon>Armillaria</taxon>
    </lineage>
</organism>
<feature type="coiled-coil region" evidence="1">
    <location>
        <begin position="246"/>
        <end position="308"/>
    </location>
</feature>
<accession>A0AA39QGU4</accession>
<feature type="compositionally biased region" description="Polar residues" evidence="2">
    <location>
        <begin position="30"/>
        <end position="45"/>
    </location>
</feature>
<dbReference type="EMBL" id="JAUEPU010000006">
    <property type="protein sequence ID" value="KAK0501606.1"/>
    <property type="molecule type" value="Genomic_DNA"/>
</dbReference>
<feature type="compositionally biased region" description="Polar residues" evidence="2">
    <location>
        <begin position="199"/>
        <end position="217"/>
    </location>
</feature>
<feature type="compositionally biased region" description="Pro residues" evidence="2">
    <location>
        <begin position="219"/>
        <end position="230"/>
    </location>
</feature>
<dbReference type="Proteomes" id="UP001175228">
    <property type="component" value="Unassembled WGS sequence"/>
</dbReference>
<keyword evidence="1" id="KW-0175">Coiled coil</keyword>
<feature type="compositionally biased region" description="Polar residues" evidence="2">
    <location>
        <begin position="164"/>
        <end position="179"/>
    </location>
</feature>
<evidence type="ECO:0000313" key="4">
    <source>
        <dbReference type="Proteomes" id="UP001175228"/>
    </source>
</evidence>
<evidence type="ECO:0000313" key="3">
    <source>
        <dbReference type="EMBL" id="KAK0501606.1"/>
    </source>
</evidence>
<keyword evidence="4" id="KW-1185">Reference proteome</keyword>
<evidence type="ECO:0000256" key="2">
    <source>
        <dbReference type="SAM" id="MobiDB-lite"/>
    </source>
</evidence>
<evidence type="ECO:0000256" key="1">
    <source>
        <dbReference type="SAM" id="Coils"/>
    </source>
</evidence>
<protein>
    <submittedName>
        <fullName evidence="3">Uncharacterized protein</fullName>
    </submittedName>
</protein>
<feature type="coiled-coil region" evidence="1">
    <location>
        <begin position="404"/>
        <end position="438"/>
    </location>
</feature>
<proteinExistence type="predicted"/>
<sequence>MITTYEHISWHGSSLLMWRYFRTKNQDITATEKSLSRPSSRTSVRSGRAPSPSFSLDDPIAVRNHISTLKHSIRHQQAQVHDLENVILRGPRPYPDLFEPTMAAAATSPPPQPFTPSKIPKRSSFDKGISRPESGLPLPRRERDNAVDDGIKEGIPMSFGAGSASPSANRRVSSPTRTLSRIPISSVGNARALADEGQPPTQRLTIDAPSTPNNATLSPYPPSSPNPSSPSPRRISLTPGGTTKVLADLQTGVVNARNALENTKSQLRLSQRSVAQLTRQTEDQKEVLERLRLENEDLNGVVARKERLLQESLKLKQNSFLNVREKPKPKPSSLKTQLKSETSTSKKALRGMESSLAEATALSQKDSIKGLVESFKTDTERLRDEMRKREDRMKKDTEAIAVKYQALLEEVEGCKGLKEELERTRAENQKRGEETEKIWMSDIQSLKAEMRESIRMGEEDSATAKQLADELARLRRLMQHMWKKQEMAPPFTLGFLYLPAFLGAIRRNERGGYCHF</sequence>
<feature type="region of interest" description="Disordered" evidence="2">
    <location>
        <begin position="322"/>
        <end position="352"/>
    </location>
</feature>
<gene>
    <name evidence="3" type="ORF">EDD18DRAFT_1307117</name>
</gene>
<feature type="compositionally biased region" description="Polar residues" evidence="2">
    <location>
        <begin position="333"/>
        <end position="346"/>
    </location>
</feature>
<feature type="region of interest" description="Disordered" evidence="2">
    <location>
        <begin position="30"/>
        <end position="58"/>
    </location>
</feature>
<dbReference type="AlphaFoldDB" id="A0AA39QGU4"/>
<feature type="region of interest" description="Disordered" evidence="2">
    <location>
        <begin position="102"/>
        <end position="240"/>
    </location>
</feature>